<keyword evidence="3" id="KW-1185">Reference proteome</keyword>
<evidence type="ECO:0000313" key="2">
    <source>
        <dbReference type="EMBL" id="CAE7255071.1"/>
    </source>
</evidence>
<feature type="non-terminal residue" evidence="2">
    <location>
        <position position="1"/>
    </location>
</feature>
<accession>A0A812LZA9</accession>
<sequence length="96" mass="10275">NFIQNVGLELSNELWGLPPEGKFCRIADAEDQLEACATVPACDALQMISGTANGECSRCQFLNASEQQVRAGLAKQPLPDEFPTGSQRLSGHSEAP</sequence>
<comment type="caution">
    <text evidence="2">The sequence shown here is derived from an EMBL/GenBank/DDBJ whole genome shotgun (WGS) entry which is preliminary data.</text>
</comment>
<organism evidence="2 3">
    <name type="scientific">Symbiodinium necroappetens</name>
    <dbReference type="NCBI Taxonomy" id="1628268"/>
    <lineage>
        <taxon>Eukaryota</taxon>
        <taxon>Sar</taxon>
        <taxon>Alveolata</taxon>
        <taxon>Dinophyceae</taxon>
        <taxon>Suessiales</taxon>
        <taxon>Symbiodiniaceae</taxon>
        <taxon>Symbiodinium</taxon>
    </lineage>
</organism>
<gene>
    <name evidence="2" type="ORF">SNEC2469_LOCUS5525</name>
</gene>
<dbReference type="AlphaFoldDB" id="A0A812LZA9"/>
<feature type="region of interest" description="Disordered" evidence="1">
    <location>
        <begin position="72"/>
        <end position="96"/>
    </location>
</feature>
<dbReference type="Proteomes" id="UP000601435">
    <property type="component" value="Unassembled WGS sequence"/>
</dbReference>
<dbReference type="EMBL" id="CAJNJA010010220">
    <property type="protein sequence ID" value="CAE7255071.1"/>
    <property type="molecule type" value="Genomic_DNA"/>
</dbReference>
<evidence type="ECO:0000256" key="1">
    <source>
        <dbReference type="SAM" id="MobiDB-lite"/>
    </source>
</evidence>
<evidence type="ECO:0000313" key="3">
    <source>
        <dbReference type="Proteomes" id="UP000601435"/>
    </source>
</evidence>
<proteinExistence type="predicted"/>
<protein>
    <submittedName>
        <fullName evidence="2">Uncharacterized protein</fullName>
    </submittedName>
</protein>
<name>A0A812LZA9_9DINO</name>
<reference evidence="2" key="1">
    <citation type="submission" date="2021-02" db="EMBL/GenBank/DDBJ databases">
        <authorList>
            <person name="Dougan E. K."/>
            <person name="Rhodes N."/>
            <person name="Thang M."/>
            <person name="Chan C."/>
        </authorList>
    </citation>
    <scope>NUCLEOTIDE SEQUENCE</scope>
</reference>